<dbReference type="Gene3D" id="3.80.20.20">
    <property type="entry name" value="Receptor L-domain"/>
    <property type="match status" value="2"/>
</dbReference>
<evidence type="ECO:0000313" key="13">
    <source>
        <dbReference type="Proteomes" id="UP000006790"/>
    </source>
</evidence>
<keyword evidence="5" id="KW-0134">Cell wall</keyword>
<dbReference type="FunCoup" id="G8JWN1">
    <property type="interactions" value="161"/>
</dbReference>
<dbReference type="InParanoid" id="G8JWN1"/>
<keyword evidence="6" id="KW-0964">Secreted</keyword>
<evidence type="ECO:0000256" key="2">
    <source>
        <dbReference type="ARBA" id="ARBA00004609"/>
    </source>
</evidence>
<evidence type="ECO:0000256" key="1">
    <source>
        <dbReference type="ARBA" id="ARBA00004191"/>
    </source>
</evidence>
<feature type="chain" id="PRO_5003510652" description="Receptor L-domain domain-containing protein" evidence="11">
    <location>
        <begin position="20"/>
        <end position="408"/>
    </location>
</feature>
<evidence type="ECO:0000313" key="12">
    <source>
        <dbReference type="EMBL" id="AET41246.1"/>
    </source>
</evidence>
<dbReference type="OMA" id="DKFQCED"/>
<dbReference type="RefSeq" id="XP_003648063.1">
    <property type="nucleotide sequence ID" value="XM_003648015.1"/>
</dbReference>
<dbReference type="SUPFAM" id="SSF52058">
    <property type="entry name" value="L domain-like"/>
    <property type="match status" value="3"/>
</dbReference>
<dbReference type="Proteomes" id="UP000006790">
    <property type="component" value="Chromosome 7"/>
</dbReference>
<evidence type="ECO:0000256" key="11">
    <source>
        <dbReference type="SAM" id="SignalP"/>
    </source>
</evidence>
<accession>G8JWN1</accession>
<dbReference type="GO" id="GO:0005886">
    <property type="term" value="C:plasma membrane"/>
    <property type="evidence" value="ECO:0007669"/>
    <property type="project" value="UniProtKB-SubCell"/>
</dbReference>
<reference evidence="13" key="1">
    <citation type="journal article" date="2012" name="G3 (Bethesda)">
        <title>Pichia sorbitophila, an interspecies yeast hybrid reveals early steps of genome resolution following polyploidization.</title>
        <authorList>
            <person name="Leh Louis V."/>
            <person name="Despons L."/>
            <person name="Friedrich A."/>
            <person name="Martin T."/>
            <person name="Durrens P."/>
            <person name="Casaregola S."/>
            <person name="Neuveglise C."/>
            <person name="Fairhead C."/>
            <person name="Marck C."/>
            <person name="Cruz J.A."/>
            <person name="Straub M.L."/>
            <person name="Kugler V."/>
            <person name="Sacerdot C."/>
            <person name="Uzunov Z."/>
            <person name="Thierry A."/>
            <person name="Weiss S."/>
            <person name="Bleykasten C."/>
            <person name="De Montigny J."/>
            <person name="Jacques N."/>
            <person name="Jung P."/>
            <person name="Lemaire M."/>
            <person name="Mallet S."/>
            <person name="Morel G."/>
            <person name="Richard G.F."/>
            <person name="Sarkar A."/>
            <person name="Savel G."/>
            <person name="Schacherer J."/>
            <person name="Seret M.L."/>
            <person name="Talla E."/>
            <person name="Samson G."/>
            <person name="Jubin C."/>
            <person name="Poulain J."/>
            <person name="Vacherie B."/>
            <person name="Barbe V."/>
            <person name="Pelletier E."/>
            <person name="Sherman D.J."/>
            <person name="Westhof E."/>
            <person name="Weissenbach J."/>
            <person name="Baret P.V."/>
            <person name="Wincker P."/>
            <person name="Gaillardin C."/>
            <person name="Dujon B."/>
            <person name="Souciet J.L."/>
        </authorList>
    </citation>
    <scope>NUCLEOTIDE SEQUENCE [LARGE SCALE GENOMIC DNA]</scope>
    <source>
        <strain evidence="13">CBS 270.75 / DBVPG 7215 / KCTC 17166 / NRRL Y-17582</strain>
    </source>
</reference>
<dbReference type="GO" id="GO:0098552">
    <property type="term" value="C:side of membrane"/>
    <property type="evidence" value="ECO:0007669"/>
    <property type="project" value="UniProtKB-KW"/>
</dbReference>
<dbReference type="KEGG" id="erc:Ecym_7423"/>
<keyword evidence="4" id="KW-1003">Cell membrane</keyword>
<name>G8JWN1_ERECY</name>
<dbReference type="GO" id="GO:0009277">
    <property type="term" value="C:fungal-type cell wall"/>
    <property type="evidence" value="ECO:0007669"/>
    <property type="project" value="TreeGrafter"/>
</dbReference>
<dbReference type="InterPro" id="IPR051648">
    <property type="entry name" value="CWI-Assembly_Regulator"/>
</dbReference>
<evidence type="ECO:0000256" key="4">
    <source>
        <dbReference type="ARBA" id="ARBA00022475"/>
    </source>
</evidence>
<keyword evidence="7" id="KW-0472">Membrane</keyword>
<dbReference type="GeneID" id="11472654"/>
<comment type="subcellular location">
    <subcellularLocation>
        <location evidence="2">Cell membrane</location>
        <topology evidence="2">Lipid-anchor</topology>
        <topology evidence="2">GPI-anchor</topology>
    </subcellularLocation>
    <subcellularLocation>
        <location evidence="1">Secreted</location>
        <location evidence="1">Cell wall</location>
    </subcellularLocation>
</comment>
<dbReference type="GO" id="GO:0031505">
    <property type="term" value="P:fungal-type cell wall organization"/>
    <property type="evidence" value="ECO:0007669"/>
    <property type="project" value="TreeGrafter"/>
</dbReference>
<sequence length="408" mass="42131">MQYKIALTSAALLIGAVQAQNSTSDVPSSCSIEAGATAVAQADLDKYSKCEKLVGDLLISGTADRMSLANVQEIDGSLTVNNATKLVSFSADSLQSISKSLNLRGLTVLEKASFGSLEEVSEIDFTTLPAVSNIITKLKSADKLIISDTNLESIDGFESLQSIQILNINNNKALATIRSQLKSVSNALDVSFNGRQSNVTFDNLQWANNITMRDVNSVSLKSLEKVNSSMSFLETSLEELKISNLTSVGGTLTVTGNDDLSEVDFPSLTGVSGALVVANNSNLEQINGFSNVQTVGNALIISGKFNSLDLDNLKSIKGGAQVETTSSNFTCDALKALQKAGGIQGDTFVCKNGASSTSMQLGSGGSGTASGQSTASSTDGAKSSGIAANFAPGSSFMGAVAAVAVALL</sequence>
<dbReference type="HOGENOM" id="CLU_035846_0_0_1"/>
<keyword evidence="13" id="KW-1185">Reference proteome</keyword>
<proteinExistence type="inferred from homology"/>
<keyword evidence="10" id="KW-0449">Lipoprotein</keyword>
<dbReference type="PANTHER" id="PTHR31018">
    <property type="entry name" value="SPORULATION-SPECIFIC PROTEIN-RELATED"/>
    <property type="match status" value="1"/>
</dbReference>
<organism evidence="12 13">
    <name type="scientific">Eremothecium cymbalariae (strain CBS 270.75 / DBVPG 7215 / KCTC 17166 / NRRL Y-17582)</name>
    <name type="common">Yeast</name>
    <dbReference type="NCBI Taxonomy" id="931890"/>
    <lineage>
        <taxon>Eukaryota</taxon>
        <taxon>Fungi</taxon>
        <taxon>Dikarya</taxon>
        <taxon>Ascomycota</taxon>
        <taxon>Saccharomycotina</taxon>
        <taxon>Saccharomycetes</taxon>
        <taxon>Saccharomycetales</taxon>
        <taxon>Saccharomycetaceae</taxon>
        <taxon>Eremothecium</taxon>
    </lineage>
</organism>
<dbReference type="InterPro" id="IPR036941">
    <property type="entry name" value="Rcpt_L-dom_sf"/>
</dbReference>
<dbReference type="EMBL" id="CP002503">
    <property type="protein sequence ID" value="AET41246.1"/>
    <property type="molecule type" value="Genomic_DNA"/>
</dbReference>
<evidence type="ECO:0000256" key="9">
    <source>
        <dbReference type="ARBA" id="ARBA00023180"/>
    </source>
</evidence>
<evidence type="ECO:0000256" key="5">
    <source>
        <dbReference type="ARBA" id="ARBA00022512"/>
    </source>
</evidence>
<feature type="signal peptide" evidence="11">
    <location>
        <begin position="1"/>
        <end position="19"/>
    </location>
</feature>
<gene>
    <name evidence="12" type="ordered locus">Ecym_7423</name>
</gene>
<evidence type="ECO:0000256" key="8">
    <source>
        <dbReference type="ARBA" id="ARBA00022729"/>
    </source>
</evidence>
<comment type="similarity">
    <text evidence="3">Belongs to the SPS2 family.</text>
</comment>
<evidence type="ECO:0000256" key="6">
    <source>
        <dbReference type="ARBA" id="ARBA00022525"/>
    </source>
</evidence>
<evidence type="ECO:0000256" key="10">
    <source>
        <dbReference type="ARBA" id="ARBA00023288"/>
    </source>
</evidence>
<dbReference type="GO" id="GO:0009986">
    <property type="term" value="C:cell surface"/>
    <property type="evidence" value="ECO:0007669"/>
    <property type="project" value="TreeGrafter"/>
</dbReference>
<keyword evidence="9" id="KW-0325">Glycoprotein</keyword>
<dbReference type="eggNOG" id="ENOG502QUZC">
    <property type="taxonomic scope" value="Eukaryota"/>
</dbReference>
<protein>
    <recommendedName>
        <fullName evidence="14">Receptor L-domain domain-containing protein</fullName>
    </recommendedName>
</protein>
<keyword evidence="8 11" id="KW-0732">Signal</keyword>
<evidence type="ECO:0008006" key="14">
    <source>
        <dbReference type="Google" id="ProtNLM"/>
    </source>
</evidence>
<keyword evidence="7" id="KW-0336">GPI-anchor</keyword>
<evidence type="ECO:0000256" key="3">
    <source>
        <dbReference type="ARBA" id="ARBA00005798"/>
    </source>
</evidence>
<dbReference type="OrthoDB" id="536881at2759"/>
<evidence type="ECO:0000256" key="7">
    <source>
        <dbReference type="ARBA" id="ARBA00022622"/>
    </source>
</evidence>
<dbReference type="STRING" id="931890.G8JWN1"/>
<dbReference type="AlphaFoldDB" id="G8JWN1"/>
<dbReference type="PANTHER" id="PTHR31018:SF3">
    <property type="entry name" value="RECEPTOR PROTEIN-TYROSINE KINASE"/>
    <property type="match status" value="1"/>
</dbReference>